<organism evidence="1 2">
    <name type="scientific">Parabacteroides gordonii MS-1 = DSM 23371</name>
    <dbReference type="NCBI Taxonomy" id="1203610"/>
    <lineage>
        <taxon>Bacteria</taxon>
        <taxon>Pseudomonadati</taxon>
        <taxon>Bacteroidota</taxon>
        <taxon>Bacteroidia</taxon>
        <taxon>Bacteroidales</taxon>
        <taxon>Tannerellaceae</taxon>
        <taxon>Parabacteroides</taxon>
    </lineage>
</organism>
<dbReference type="AlphaFoldDB" id="A0A0F5JDN9"/>
<dbReference type="EMBL" id="AQHW01000015">
    <property type="protein sequence ID" value="KKB55853.1"/>
    <property type="molecule type" value="Genomic_DNA"/>
</dbReference>
<evidence type="ECO:0000313" key="2">
    <source>
        <dbReference type="Proteomes" id="UP000033035"/>
    </source>
</evidence>
<proteinExistence type="predicted"/>
<accession>A0A0F5JDN9</accession>
<dbReference type="HOGENOM" id="CLU_629835_0_0_10"/>
<comment type="caution">
    <text evidence="1">The sequence shown here is derived from an EMBL/GenBank/DDBJ whole genome shotgun (WGS) entry which is preliminary data.</text>
</comment>
<dbReference type="PROSITE" id="PS51257">
    <property type="entry name" value="PROKAR_LIPOPROTEIN"/>
    <property type="match status" value="1"/>
</dbReference>
<gene>
    <name evidence="1" type="ORF">HMPREF1536_03328</name>
</gene>
<reference evidence="1 2" key="1">
    <citation type="submission" date="2013-04" db="EMBL/GenBank/DDBJ databases">
        <title>The Genome Sequence of Parabacteroides gordonii DSM 23371.</title>
        <authorList>
            <consortium name="The Broad Institute Genomics Platform"/>
            <person name="Earl A."/>
            <person name="Ward D."/>
            <person name="Feldgarden M."/>
            <person name="Gevers D."/>
            <person name="Martens E."/>
            <person name="Sakamoto M."/>
            <person name="Benno Y."/>
            <person name="Suzuki N."/>
            <person name="Matsunaga N."/>
            <person name="Koshihara K."/>
            <person name="Seki M."/>
            <person name="Komiya H."/>
            <person name="Walker B."/>
            <person name="Young S."/>
            <person name="Zeng Q."/>
            <person name="Gargeya S."/>
            <person name="Fitzgerald M."/>
            <person name="Haas B."/>
            <person name="Abouelleil A."/>
            <person name="Allen A.W."/>
            <person name="Alvarado L."/>
            <person name="Arachchi H.M."/>
            <person name="Berlin A.M."/>
            <person name="Chapman S.B."/>
            <person name="Gainer-Dewar J."/>
            <person name="Goldberg J."/>
            <person name="Griggs A."/>
            <person name="Gujja S."/>
            <person name="Hansen M."/>
            <person name="Howarth C."/>
            <person name="Imamovic A."/>
            <person name="Ireland A."/>
            <person name="Larimer J."/>
            <person name="McCowan C."/>
            <person name="Murphy C."/>
            <person name="Pearson M."/>
            <person name="Poon T.W."/>
            <person name="Priest M."/>
            <person name="Roberts A."/>
            <person name="Saif S."/>
            <person name="Shea T."/>
            <person name="Sisk P."/>
            <person name="Sykes S."/>
            <person name="Wortman J."/>
            <person name="Nusbaum C."/>
            <person name="Birren B."/>
        </authorList>
    </citation>
    <scope>NUCLEOTIDE SEQUENCE [LARGE SCALE GENOMIC DNA]</scope>
    <source>
        <strain evidence="1 2">MS-1</strain>
    </source>
</reference>
<dbReference type="RefSeq" id="WP_028726303.1">
    <property type="nucleotide sequence ID" value="NZ_AUAE01000008.1"/>
</dbReference>
<sequence>MGTHRYIYYLLLITGFLLSACSKELPEEEASGDDEQLPVAEVPVEVSIGTVWFTDNTGSKAAPPDATPGLGVDGSDETAGVDAVRIIVFRRRDLDDKKEVDEQAAGPNSFLYDPKNDQVVPCTKEVDTDHRLKARGILKKTYGYEYRVIAIAYDADRILPYSGEPGKTDVYKAEGEEALFSLNTLDGVAYEDFAATLNQGGVWESFLNGAGLSSYNTKYLSRRLAYGPQLFYGFCHTGDGNPVIDYSKEDPDGNVTTNTPLTGILYRGMAKVEVRLEVEKYEEGALYYDIEWMGLLADHVCTKVKLSDYDDFLAPSDPITTSGEKGSYTLVDFQDSKNNTGDNYDGGHFVVGKTVVFTAWMLPTKTRLGVRIRNSYGVADQSVHNCQIRVDNVSDAENATGVISPDAQDNIFYLRRNYKYVFTGKVSTLQNNELE</sequence>
<protein>
    <submittedName>
        <fullName evidence="1">Uncharacterized protein</fullName>
    </submittedName>
</protein>
<dbReference type="Proteomes" id="UP000033035">
    <property type="component" value="Unassembled WGS sequence"/>
</dbReference>
<name>A0A0F5JDN9_9BACT</name>
<keyword evidence="2" id="KW-1185">Reference proteome</keyword>
<dbReference type="PATRIC" id="fig|1203610.3.peg.3391"/>
<evidence type="ECO:0000313" key="1">
    <source>
        <dbReference type="EMBL" id="KKB55853.1"/>
    </source>
</evidence>
<dbReference type="STRING" id="1203610.HMPREF1536_03328"/>